<dbReference type="AlphaFoldDB" id="A0A8E2DPL5"/>
<dbReference type="GO" id="GO:0000307">
    <property type="term" value="C:cyclin-dependent protein kinase holoenzyme complex"/>
    <property type="evidence" value="ECO:0007669"/>
    <property type="project" value="TreeGrafter"/>
</dbReference>
<dbReference type="OrthoDB" id="10250320at2759"/>
<sequence length="359" mass="39862">MSSPVHPSSLVDPATHSPALLELLEVGISRELIEYVVDCVVETVDYAMGRPSSSRRGRSPSRDTEHAKFTAFVTDVLHKAEVKLAAILVTLVYIDRAKPHIQIALEQWACERVFLGALIVANKYVNDSTLKNVHWALCTGVFGKRDIGRIEREFLDVLDFELGVQESDILSHHAVIMSLTRPLRRHHVKFRPTSRSPRSAHSRPHSPAPVSHWSSDSNTDLDMDSDSSFESVSPPRTPMEVELDTAYLPSLPKHSLGEHPHAPQLVFPPVPSHPHATKVHADAVYTRPLPQPPRQRPQSQPVQARSPAPSRIDSALQLLHSFPLPNLSVSRHTSTASGCRPSKRARPAPPTSRTQRIYA</sequence>
<gene>
    <name evidence="3" type="ORF">OBBRIDRAFT_885565</name>
</gene>
<feature type="region of interest" description="Disordered" evidence="1">
    <location>
        <begin position="324"/>
        <end position="359"/>
    </location>
</feature>
<feature type="region of interest" description="Disordered" evidence="1">
    <location>
        <begin position="250"/>
        <end position="310"/>
    </location>
</feature>
<evidence type="ECO:0000313" key="4">
    <source>
        <dbReference type="Proteomes" id="UP000250043"/>
    </source>
</evidence>
<feature type="compositionally biased region" description="Low complexity" evidence="1">
    <location>
        <begin position="296"/>
        <end position="310"/>
    </location>
</feature>
<feature type="domain" description="Cyclin N-terminal" evidence="2">
    <location>
        <begin position="67"/>
        <end position="162"/>
    </location>
</feature>
<name>A0A8E2DPL5_9APHY</name>
<dbReference type="PANTHER" id="PTHR15615">
    <property type="match status" value="1"/>
</dbReference>
<dbReference type="SUPFAM" id="SSF47954">
    <property type="entry name" value="Cyclin-like"/>
    <property type="match status" value="1"/>
</dbReference>
<dbReference type="GO" id="GO:0005634">
    <property type="term" value="C:nucleus"/>
    <property type="evidence" value="ECO:0007669"/>
    <property type="project" value="TreeGrafter"/>
</dbReference>
<dbReference type="InterPro" id="IPR013922">
    <property type="entry name" value="Cyclin_PHO80-like"/>
</dbReference>
<dbReference type="CDD" id="cd20557">
    <property type="entry name" value="CYCLIN_ScPCL1-like"/>
    <property type="match status" value="1"/>
</dbReference>
<proteinExistence type="predicted"/>
<reference evidence="3 4" key="1">
    <citation type="submission" date="2016-07" db="EMBL/GenBank/DDBJ databases">
        <title>Draft genome of the white-rot fungus Obba rivulosa 3A-2.</title>
        <authorList>
            <consortium name="DOE Joint Genome Institute"/>
            <person name="Miettinen O."/>
            <person name="Riley R."/>
            <person name="Acob R."/>
            <person name="Barry K."/>
            <person name="Cullen D."/>
            <person name="De Vries R."/>
            <person name="Hainaut M."/>
            <person name="Hatakka A."/>
            <person name="Henrissat B."/>
            <person name="Hilden K."/>
            <person name="Kuo R."/>
            <person name="Labutti K."/>
            <person name="Lipzen A."/>
            <person name="Makela M.R."/>
            <person name="Sandor L."/>
            <person name="Spatafora J.W."/>
            <person name="Grigoriev I.V."/>
            <person name="Hibbett D.S."/>
        </authorList>
    </citation>
    <scope>NUCLEOTIDE SEQUENCE [LARGE SCALE GENOMIC DNA]</scope>
    <source>
        <strain evidence="3 4">3A-2</strain>
    </source>
</reference>
<dbReference type="EMBL" id="KV722355">
    <property type="protein sequence ID" value="OCH93439.1"/>
    <property type="molecule type" value="Genomic_DNA"/>
</dbReference>
<dbReference type="InterPro" id="IPR006671">
    <property type="entry name" value="Cyclin_N"/>
</dbReference>
<feature type="compositionally biased region" description="Polar residues" evidence="1">
    <location>
        <begin position="327"/>
        <end position="337"/>
    </location>
</feature>
<evidence type="ECO:0000259" key="2">
    <source>
        <dbReference type="Pfam" id="PF00134"/>
    </source>
</evidence>
<accession>A0A8E2DPL5</accession>
<evidence type="ECO:0000313" key="3">
    <source>
        <dbReference type="EMBL" id="OCH93439.1"/>
    </source>
</evidence>
<dbReference type="Gene3D" id="1.10.472.10">
    <property type="entry name" value="Cyclin-like"/>
    <property type="match status" value="1"/>
</dbReference>
<dbReference type="Pfam" id="PF00134">
    <property type="entry name" value="Cyclin_N"/>
    <property type="match status" value="1"/>
</dbReference>
<keyword evidence="4" id="KW-1185">Reference proteome</keyword>
<dbReference type="InterPro" id="IPR036915">
    <property type="entry name" value="Cyclin-like_sf"/>
</dbReference>
<feature type="compositionally biased region" description="Basic residues" evidence="1">
    <location>
        <begin position="187"/>
        <end position="204"/>
    </location>
</feature>
<dbReference type="GO" id="GO:0016538">
    <property type="term" value="F:cyclin-dependent protein serine/threonine kinase regulator activity"/>
    <property type="evidence" value="ECO:0007669"/>
    <property type="project" value="TreeGrafter"/>
</dbReference>
<dbReference type="PANTHER" id="PTHR15615:SF10">
    <property type="entry name" value="PHO85 CYCLIN-2-RELATED"/>
    <property type="match status" value="1"/>
</dbReference>
<feature type="region of interest" description="Disordered" evidence="1">
    <location>
        <begin position="187"/>
        <end position="237"/>
    </location>
</feature>
<dbReference type="GO" id="GO:0019901">
    <property type="term" value="F:protein kinase binding"/>
    <property type="evidence" value="ECO:0007669"/>
    <property type="project" value="InterPro"/>
</dbReference>
<organism evidence="3 4">
    <name type="scientific">Obba rivulosa</name>
    <dbReference type="NCBI Taxonomy" id="1052685"/>
    <lineage>
        <taxon>Eukaryota</taxon>
        <taxon>Fungi</taxon>
        <taxon>Dikarya</taxon>
        <taxon>Basidiomycota</taxon>
        <taxon>Agaricomycotina</taxon>
        <taxon>Agaricomycetes</taxon>
        <taxon>Polyporales</taxon>
        <taxon>Gelatoporiaceae</taxon>
        <taxon>Obba</taxon>
    </lineage>
</organism>
<dbReference type="Proteomes" id="UP000250043">
    <property type="component" value="Unassembled WGS sequence"/>
</dbReference>
<evidence type="ECO:0000256" key="1">
    <source>
        <dbReference type="SAM" id="MobiDB-lite"/>
    </source>
</evidence>
<protein>
    <recommendedName>
        <fullName evidence="2">Cyclin N-terminal domain-containing protein</fullName>
    </recommendedName>
</protein>